<dbReference type="Proteomes" id="UP001300871">
    <property type="component" value="Unassembled WGS sequence"/>
</dbReference>
<name>A0AAW6AMA7_CLOSY</name>
<feature type="domain" description="SfsA N-terminal OB" evidence="2">
    <location>
        <begin position="17"/>
        <end position="79"/>
    </location>
</feature>
<dbReference type="GeneID" id="57968466"/>
<evidence type="ECO:0000259" key="2">
    <source>
        <dbReference type="Pfam" id="PF17746"/>
    </source>
</evidence>
<accession>A0AAW6AMA7</accession>
<dbReference type="EMBL" id="JAQLGM010000001">
    <property type="protein sequence ID" value="MDB1998710.1"/>
    <property type="molecule type" value="Genomic_DNA"/>
</dbReference>
<dbReference type="PANTHER" id="PTHR30545:SF2">
    <property type="entry name" value="SUGAR FERMENTATION STIMULATION PROTEIN A"/>
    <property type="match status" value="1"/>
</dbReference>
<evidence type="ECO:0000313" key="3">
    <source>
        <dbReference type="EMBL" id="MDB1998710.1"/>
    </source>
</evidence>
<reference evidence="3" key="1">
    <citation type="submission" date="2023-01" db="EMBL/GenBank/DDBJ databases">
        <title>Human gut microbiome strain richness.</title>
        <authorList>
            <person name="Chen-Liaw A."/>
        </authorList>
    </citation>
    <scope>NUCLEOTIDE SEQUENCE</scope>
    <source>
        <strain evidence="3">B1_m1001713B170214d0_201011</strain>
    </source>
</reference>
<dbReference type="Pfam" id="PF17746">
    <property type="entry name" value="SfsA_N"/>
    <property type="match status" value="1"/>
</dbReference>
<sequence>MCNVEIPTTGIFIRELKNRFLCEVFIDGETVECYVPSSCRLGNFLTLSGKQVLLLPTQDPNARTPYSLLAVPYKRNYILLNTSKANKIIADNLHRRYFSMLGNRSAINREQTFGDYKSDLYLPNSKTLIEIKSVICLDKIAVFPTVYSQRTIDQLIAIAHLIDNGYNAALVITSLSPYVQQIYIDKDSVFFQALKPCIERGLQLLAVSFCFANDEIRIKKKIPIKYWQP</sequence>
<dbReference type="AlphaFoldDB" id="A0AAW6AMA7"/>
<dbReference type="InterPro" id="IPR041465">
    <property type="entry name" value="SfsA_N"/>
</dbReference>
<evidence type="ECO:0000259" key="1">
    <source>
        <dbReference type="Pfam" id="PF03749"/>
    </source>
</evidence>
<dbReference type="Gene3D" id="3.40.1350.60">
    <property type="match status" value="1"/>
</dbReference>
<proteinExistence type="predicted"/>
<dbReference type="InterPro" id="IPR040452">
    <property type="entry name" value="SfsA_C"/>
</dbReference>
<dbReference type="RefSeq" id="WP_150027541.1">
    <property type="nucleotide sequence ID" value="NZ_CACRUA010000081.1"/>
</dbReference>
<protein>
    <submittedName>
        <fullName evidence="3">DNA/RNA nuclease SfsA</fullName>
    </submittedName>
</protein>
<dbReference type="Pfam" id="PF03749">
    <property type="entry name" value="SfsA"/>
    <property type="match status" value="1"/>
</dbReference>
<organism evidence="3 4">
    <name type="scientific">Clostridium symbiosum</name>
    <name type="common">Bacteroides symbiosus</name>
    <dbReference type="NCBI Taxonomy" id="1512"/>
    <lineage>
        <taxon>Bacteria</taxon>
        <taxon>Bacillati</taxon>
        <taxon>Bacillota</taxon>
        <taxon>Clostridia</taxon>
        <taxon>Lachnospirales</taxon>
        <taxon>Lachnospiraceae</taxon>
        <taxon>Otoolea</taxon>
    </lineage>
</organism>
<dbReference type="GO" id="GO:0003677">
    <property type="term" value="F:DNA binding"/>
    <property type="evidence" value="ECO:0007669"/>
    <property type="project" value="InterPro"/>
</dbReference>
<dbReference type="InterPro" id="IPR005224">
    <property type="entry name" value="SfsA"/>
</dbReference>
<gene>
    <name evidence="3" type="ORF">PM006_00630</name>
</gene>
<dbReference type="PANTHER" id="PTHR30545">
    <property type="entry name" value="SUGAR FERMENTATION STIMULATION PROTEIN A"/>
    <property type="match status" value="1"/>
</dbReference>
<evidence type="ECO:0000313" key="4">
    <source>
        <dbReference type="Proteomes" id="UP001300871"/>
    </source>
</evidence>
<feature type="domain" description="Sugar fermentation stimulation protein C-terminal" evidence="1">
    <location>
        <begin position="85"/>
        <end position="211"/>
    </location>
</feature>
<comment type="caution">
    <text evidence="3">The sequence shown here is derived from an EMBL/GenBank/DDBJ whole genome shotgun (WGS) entry which is preliminary data.</text>
</comment>
<dbReference type="Gene3D" id="2.40.50.580">
    <property type="match status" value="1"/>
</dbReference>